<protein>
    <submittedName>
        <fullName evidence="3">Endo-1,4-beta-xylanase A</fullName>
        <ecNumber evidence="3">3.2.1.8</ecNumber>
    </submittedName>
</protein>
<dbReference type="PROSITE" id="PS51272">
    <property type="entry name" value="SLH"/>
    <property type="match status" value="2"/>
</dbReference>
<feature type="region of interest" description="Disordered" evidence="1">
    <location>
        <begin position="27"/>
        <end position="51"/>
    </location>
</feature>
<dbReference type="InterPro" id="IPR051465">
    <property type="entry name" value="Cell_Envelope_Struct_Comp"/>
</dbReference>
<evidence type="ECO:0000256" key="2">
    <source>
        <dbReference type="SAM" id="SignalP"/>
    </source>
</evidence>
<keyword evidence="3" id="KW-0624">Polysaccharide degradation</keyword>
<dbReference type="EMBL" id="AP017312">
    <property type="protein sequence ID" value="BAU28489.1"/>
    <property type="molecule type" value="Genomic_DNA"/>
</dbReference>
<evidence type="ECO:0000313" key="4">
    <source>
        <dbReference type="Proteomes" id="UP000217696"/>
    </source>
</evidence>
<dbReference type="KEGG" id="asoc:CB4_02663"/>
<dbReference type="PANTHER" id="PTHR43308">
    <property type="entry name" value="OUTER MEMBRANE PROTEIN ALPHA-RELATED"/>
    <property type="match status" value="1"/>
</dbReference>
<sequence length="378" mass="40403">MKKLAIALTTAALISSISTTAAFADEHHDNGQHHDSGQHNDNGEHNDNGKHKGWYKDEVDFSDLDDFDWAKTAVTSLAKKGIIQGVDKHHFNPGGSLTRAEFSTLMSQYFALKPANPNQEDYVDVHKNDWFFSQVEATKDYMTKWTTSNGSYAFMPNKTMNRMDTAVSLVEILVHQGSLQLVSQAEADQILSQYADASSIPSSLRIHVATAIKAQVMKGVGSHKFNPLGTLNRAQAAQLLYNLQIQVEVPPAGTGSKEESTEIPPNAGSNNGSAQGTNPAANSILGVGITNTSTDANGNIHLNVHVTTTGVNTNTAVGVELVNQNGDSLNPAVVQSGTINNNDATVDLALPAGLSKGTYKLKVTVGSAVNQDTSYTKQ</sequence>
<reference evidence="3 4" key="1">
    <citation type="submission" date="2015-12" db="EMBL/GenBank/DDBJ databases">
        <title>Genome sequence of Aneurinibacillus soli.</title>
        <authorList>
            <person name="Lee J.S."/>
            <person name="Lee K.C."/>
            <person name="Kim K.K."/>
            <person name="Lee B.W."/>
        </authorList>
    </citation>
    <scope>NUCLEOTIDE SEQUENCE [LARGE SCALE GENOMIC DNA]</scope>
    <source>
        <strain evidence="3 4">CB4</strain>
    </source>
</reference>
<keyword evidence="3" id="KW-0858">Xylan degradation</keyword>
<dbReference type="Pfam" id="PF00395">
    <property type="entry name" value="SLH"/>
    <property type="match status" value="2"/>
</dbReference>
<organism evidence="3 4">
    <name type="scientific">Aneurinibacillus soli</name>
    <dbReference type="NCBI Taxonomy" id="1500254"/>
    <lineage>
        <taxon>Bacteria</taxon>
        <taxon>Bacillati</taxon>
        <taxon>Bacillota</taxon>
        <taxon>Bacilli</taxon>
        <taxon>Bacillales</taxon>
        <taxon>Paenibacillaceae</taxon>
        <taxon>Aneurinibacillus group</taxon>
        <taxon>Aneurinibacillus</taxon>
    </lineage>
</organism>
<dbReference type="AlphaFoldDB" id="A0A0U4WIV9"/>
<name>A0A0U4WIV9_9BACL</name>
<feature type="chain" id="PRO_5043836886" evidence="2">
    <location>
        <begin position="25"/>
        <end position="378"/>
    </location>
</feature>
<gene>
    <name evidence="3" type="primary">xynA1_9</name>
    <name evidence="3" type="ORF">CB4_02663</name>
</gene>
<dbReference type="EC" id="3.2.1.8" evidence="3"/>
<feature type="signal peptide" evidence="2">
    <location>
        <begin position="1"/>
        <end position="24"/>
    </location>
</feature>
<keyword evidence="2" id="KW-0732">Signal</keyword>
<keyword evidence="3" id="KW-0119">Carbohydrate metabolism</keyword>
<dbReference type="InterPro" id="IPR001119">
    <property type="entry name" value="SLH_dom"/>
</dbReference>
<feature type="compositionally biased region" description="Polar residues" evidence="1">
    <location>
        <begin position="267"/>
        <end position="278"/>
    </location>
</feature>
<accession>A0A0U4WIV9</accession>
<dbReference type="PANTHER" id="PTHR43308:SF5">
    <property type="entry name" value="S-LAYER PROTEIN _ PEPTIDOGLYCAN ENDO-BETA-N-ACETYLGLUCOSAMINIDASE"/>
    <property type="match status" value="1"/>
</dbReference>
<keyword evidence="3" id="KW-0326">Glycosidase</keyword>
<dbReference type="GO" id="GO:0045493">
    <property type="term" value="P:xylan catabolic process"/>
    <property type="evidence" value="ECO:0007669"/>
    <property type="project" value="UniProtKB-KW"/>
</dbReference>
<dbReference type="GO" id="GO:0031176">
    <property type="term" value="F:endo-1,4-beta-xylanase activity"/>
    <property type="evidence" value="ECO:0007669"/>
    <property type="project" value="UniProtKB-EC"/>
</dbReference>
<keyword evidence="4" id="KW-1185">Reference proteome</keyword>
<evidence type="ECO:0000256" key="1">
    <source>
        <dbReference type="SAM" id="MobiDB-lite"/>
    </source>
</evidence>
<dbReference type="RefSeq" id="WP_096466240.1">
    <property type="nucleotide sequence ID" value="NZ_AP017312.1"/>
</dbReference>
<evidence type="ECO:0000313" key="3">
    <source>
        <dbReference type="EMBL" id="BAU28489.1"/>
    </source>
</evidence>
<proteinExistence type="predicted"/>
<dbReference type="OrthoDB" id="2382419at2"/>
<keyword evidence="3" id="KW-0378">Hydrolase</keyword>
<dbReference type="Proteomes" id="UP000217696">
    <property type="component" value="Chromosome"/>
</dbReference>
<feature type="region of interest" description="Disordered" evidence="1">
    <location>
        <begin position="251"/>
        <end position="278"/>
    </location>
</feature>